<organism evidence="1 2">
    <name type="scientific">Papilio machaon</name>
    <name type="common">Old World swallowtail butterfly</name>
    <dbReference type="NCBI Taxonomy" id="76193"/>
    <lineage>
        <taxon>Eukaryota</taxon>
        <taxon>Metazoa</taxon>
        <taxon>Ecdysozoa</taxon>
        <taxon>Arthropoda</taxon>
        <taxon>Hexapoda</taxon>
        <taxon>Insecta</taxon>
        <taxon>Pterygota</taxon>
        <taxon>Neoptera</taxon>
        <taxon>Endopterygota</taxon>
        <taxon>Lepidoptera</taxon>
        <taxon>Glossata</taxon>
        <taxon>Ditrysia</taxon>
        <taxon>Papilionoidea</taxon>
        <taxon>Papilionidae</taxon>
        <taxon>Papilioninae</taxon>
        <taxon>Papilio</taxon>
    </lineage>
</organism>
<sequence length="109" mass="12197">MKCEEARKDMYYSGLVLARDDESDVDYDLSHLHDIRDRSVLRLFESNDIGGGVFPGAVGVGSVSMPAAATTCPTTSNWDQEQSYFSEPEIDSEYHHHVHKSKVSSLNIF</sequence>
<dbReference type="InParanoid" id="A0A194QYC2"/>
<evidence type="ECO:0000313" key="1">
    <source>
        <dbReference type="EMBL" id="KPJ10299.1"/>
    </source>
</evidence>
<reference evidence="1 2" key="1">
    <citation type="journal article" date="2015" name="Nat. Commun.">
        <title>Outbred genome sequencing and CRISPR/Cas9 gene editing in butterflies.</title>
        <authorList>
            <person name="Li X."/>
            <person name="Fan D."/>
            <person name="Zhang W."/>
            <person name="Liu G."/>
            <person name="Zhang L."/>
            <person name="Zhao L."/>
            <person name="Fang X."/>
            <person name="Chen L."/>
            <person name="Dong Y."/>
            <person name="Chen Y."/>
            <person name="Ding Y."/>
            <person name="Zhao R."/>
            <person name="Feng M."/>
            <person name="Zhu Y."/>
            <person name="Feng Y."/>
            <person name="Jiang X."/>
            <person name="Zhu D."/>
            <person name="Xiang H."/>
            <person name="Feng X."/>
            <person name="Li S."/>
            <person name="Wang J."/>
            <person name="Zhang G."/>
            <person name="Kronforst M.R."/>
            <person name="Wang W."/>
        </authorList>
    </citation>
    <scope>NUCLEOTIDE SEQUENCE [LARGE SCALE GENOMIC DNA]</scope>
    <source>
        <strain evidence="1">Ya'a_city_454_Pm</strain>
        <tissue evidence="1">Whole body</tissue>
    </source>
</reference>
<name>A0A194QYC2_PAPMA</name>
<dbReference type="EMBL" id="KQ460953">
    <property type="protein sequence ID" value="KPJ10299.1"/>
    <property type="molecule type" value="Genomic_DNA"/>
</dbReference>
<dbReference type="AlphaFoldDB" id="A0A194QYC2"/>
<evidence type="ECO:0000313" key="2">
    <source>
        <dbReference type="Proteomes" id="UP000053240"/>
    </source>
</evidence>
<protein>
    <submittedName>
        <fullName evidence="1">Coiled-coil domain-containing protein AGAP005037</fullName>
    </submittedName>
</protein>
<proteinExistence type="predicted"/>
<gene>
    <name evidence="1" type="ORF">RR48_08959</name>
</gene>
<dbReference type="Proteomes" id="UP000053240">
    <property type="component" value="Unassembled WGS sequence"/>
</dbReference>
<keyword evidence="2" id="KW-1185">Reference proteome</keyword>
<accession>A0A194QYC2</accession>